<dbReference type="HOGENOM" id="CLU_2828356_0_0_0"/>
<evidence type="ECO:0000256" key="1">
    <source>
        <dbReference type="SAM" id="MobiDB-lite"/>
    </source>
</evidence>
<name>Q7UHU4_RHOBA</name>
<protein>
    <submittedName>
        <fullName evidence="2">Uncharacterized protein</fullName>
    </submittedName>
</protein>
<dbReference type="EMBL" id="BX294156">
    <property type="protein sequence ID" value="CAD77875.1"/>
    <property type="molecule type" value="Genomic_DNA"/>
</dbReference>
<proteinExistence type="predicted"/>
<reference evidence="2 3" key="1">
    <citation type="journal article" date="2003" name="Proc. Natl. Acad. Sci. U.S.A.">
        <title>Complete genome sequence of the marine planctomycete Pirellula sp. strain 1.</title>
        <authorList>
            <person name="Gloeckner F.O."/>
            <person name="Kube M."/>
            <person name="Bauer M."/>
            <person name="Teeling H."/>
            <person name="Lombardot T."/>
            <person name="Ludwig W."/>
            <person name="Gade D."/>
            <person name="Beck A."/>
            <person name="Borzym K."/>
            <person name="Heitmann K."/>
            <person name="Rabus R."/>
            <person name="Schlesner H."/>
            <person name="Amann R."/>
            <person name="Reinhardt R."/>
        </authorList>
    </citation>
    <scope>NUCLEOTIDE SEQUENCE [LARGE SCALE GENOMIC DNA]</scope>
    <source>
        <strain evidence="3">DSM 10527 / NCIMB 13988 / SH1</strain>
    </source>
</reference>
<dbReference type="EnsemblBacteria" id="CAD77875">
    <property type="protein sequence ID" value="CAD77875"/>
    <property type="gene ID" value="RB12971"/>
</dbReference>
<dbReference type="Proteomes" id="UP000001025">
    <property type="component" value="Chromosome"/>
</dbReference>
<evidence type="ECO:0000313" key="3">
    <source>
        <dbReference type="Proteomes" id="UP000001025"/>
    </source>
</evidence>
<evidence type="ECO:0000313" key="2">
    <source>
        <dbReference type="EMBL" id="CAD77875.1"/>
    </source>
</evidence>
<sequence length="66" mass="7184">MTELAKTAHLPERRRSGLIRPTLGGDRSLNRSSLGRTCTHGKAIHSIGRSNVGRMKEALQRTSGSD</sequence>
<keyword evidence="3" id="KW-1185">Reference proteome</keyword>
<dbReference type="PATRIC" id="fig|243090.15.peg.6283"/>
<dbReference type="AlphaFoldDB" id="Q7UHU4"/>
<gene>
    <name evidence="2" type="ordered locus">RB12971</name>
</gene>
<feature type="region of interest" description="Disordered" evidence="1">
    <location>
        <begin position="1"/>
        <end position="66"/>
    </location>
</feature>
<organism evidence="2 3">
    <name type="scientific">Rhodopirellula baltica (strain DSM 10527 / NCIMB 13988 / SH1)</name>
    <dbReference type="NCBI Taxonomy" id="243090"/>
    <lineage>
        <taxon>Bacteria</taxon>
        <taxon>Pseudomonadati</taxon>
        <taxon>Planctomycetota</taxon>
        <taxon>Planctomycetia</taxon>
        <taxon>Pirellulales</taxon>
        <taxon>Pirellulaceae</taxon>
        <taxon>Rhodopirellula</taxon>
    </lineage>
</organism>
<dbReference type="KEGG" id="rba:RB12971"/>
<accession>Q7UHU4</accession>
<dbReference type="InParanoid" id="Q7UHU4"/>